<feature type="transmembrane region" description="Helical" evidence="1">
    <location>
        <begin position="343"/>
        <end position="361"/>
    </location>
</feature>
<feature type="domain" description="Lnb-like transmembrane" evidence="4">
    <location>
        <begin position="253"/>
        <end position="386"/>
    </location>
</feature>
<keyword evidence="1" id="KW-0472">Membrane</keyword>
<reference evidence="5 6" key="1">
    <citation type="submission" date="2016-11" db="EMBL/GenBank/DDBJ databases">
        <authorList>
            <person name="Jaros S."/>
            <person name="Januszkiewicz K."/>
            <person name="Wedrychowicz H."/>
        </authorList>
    </citation>
    <scope>NUCLEOTIDE SEQUENCE [LARGE SCALE GENOMIC DNA]</scope>
    <source>
        <strain evidence="5 6">DSM 24574</strain>
    </source>
</reference>
<sequence length="389" mass="44875">MKKFIGACILLFAITGANAQKLSDRATISVITCGPFQKELYSAFGHSAFRVYDPDRNIDAVFNYGVFDFDQPNFYLNFARGYLYYKLAAYDYQSFEFSYIRDNRFIHDQELNLTSEQKQKLFDYLMWNHKPKNENYRYDYFYNNCATKIRDVVVTALGKDVTFDGSYIKTDYTIRQLTDLYLDHQPWGDLGIDICLGLPMDKKASPYEYMFLPDYIESGFDHATIQQNGTTVPLVKAKVNVYEARPKESAGGLPHPMYVFGTFALLCIAITVRDFKKGKPSAWLDSVLFIVTGLLGFLLFFLWFFTDHQAAAKNFNLLWALPSNLVAAIALFRRPEPGWLKKYFLGVTILSALLLLTWPILPQQLHTSLIPIVIAILIRAFTQYKLWKK</sequence>
<evidence type="ECO:0000259" key="3">
    <source>
        <dbReference type="Pfam" id="PF13387"/>
    </source>
</evidence>
<dbReference type="Proteomes" id="UP000184212">
    <property type="component" value="Unassembled WGS sequence"/>
</dbReference>
<keyword evidence="1" id="KW-0812">Transmembrane</keyword>
<evidence type="ECO:0000259" key="4">
    <source>
        <dbReference type="Pfam" id="PF25221"/>
    </source>
</evidence>
<accession>A0A1M5WGG0</accession>
<dbReference type="OrthoDB" id="319167at2"/>
<evidence type="ECO:0000256" key="2">
    <source>
        <dbReference type="SAM" id="SignalP"/>
    </source>
</evidence>
<dbReference type="RefSeq" id="WP_073141469.1">
    <property type="nucleotide sequence ID" value="NZ_FQWQ01000005.1"/>
</dbReference>
<keyword evidence="6" id="KW-1185">Reference proteome</keyword>
<dbReference type="InterPro" id="IPR057436">
    <property type="entry name" value="5TMH_Lnb"/>
</dbReference>
<feature type="domain" description="Lnb N-terminal periplasmic" evidence="3">
    <location>
        <begin position="24"/>
        <end position="160"/>
    </location>
</feature>
<dbReference type="Pfam" id="PF13387">
    <property type="entry name" value="Lnb_N"/>
    <property type="match status" value="1"/>
</dbReference>
<evidence type="ECO:0000256" key="1">
    <source>
        <dbReference type="SAM" id="Phobius"/>
    </source>
</evidence>
<feature type="transmembrane region" description="Helical" evidence="1">
    <location>
        <begin position="367"/>
        <end position="387"/>
    </location>
</feature>
<feature type="transmembrane region" description="Helical" evidence="1">
    <location>
        <begin position="311"/>
        <end position="331"/>
    </location>
</feature>
<proteinExistence type="predicted"/>
<feature type="transmembrane region" description="Helical" evidence="1">
    <location>
        <begin position="257"/>
        <end position="275"/>
    </location>
</feature>
<organism evidence="5 6">
    <name type="scientific">Chryseolinea serpens</name>
    <dbReference type="NCBI Taxonomy" id="947013"/>
    <lineage>
        <taxon>Bacteria</taxon>
        <taxon>Pseudomonadati</taxon>
        <taxon>Bacteroidota</taxon>
        <taxon>Cytophagia</taxon>
        <taxon>Cytophagales</taxon>
        <taxon>Fulvivirgaceae</taxon>
        <taxon>Chryseolinea</taxon>
    </lineage>
</organism>
<keyword evidence="1" id="KW-1133">Transmembrane helix</keyword>
<feature type="signal peptide" evidence="2">
    <location>
        <begin position="1"/>
        <end position="19"/>
    </location>
</feature>
<dbReference type="InterPro" id="IPR025178">
    <property type="entry name" value="Lnb_N"/>
</dbReference>
<dbReference type="STRING" id="947013.SAMN04488109_5678"/>
<feature type="chain" id="PRO_5012160779" evidence="2">
    <location>
        <begin position="20"/>
        <end position="389"/>
    </location>
</feature>
<keyword evidence="2" id="KW-0732">Signal</keyword>
<evidence type="ECO:0000313" key="6">
    <source>
        <dbReference type="Proteomes" id="UP000184212"/>
    </source>
</evidence>
<protein>
    <submittedName>
        <fullName evidence="5">Uncharacterized protein</fullName>
    </submittedName>
</protein>
<dbReference type="Pfam" id="PF25221">
    <property type="entry name" value="5TMH_Lnb"/>
    <property type="match status" value="1"/>
</dbReference>
<evidence type="ECO:0000313" key="5">
    <source>
        <dbReference type="EMBL" id="SHH86586.1"/>
    </source>
</evidence>
<feature type="transmembrane region" description="Helical" evidence="1">
    <location>
        <begin position="287"/>
        <end position="305"/>
    </location>
</feature>
<dbReference type="EMBL" id="FQWQ01000005">
    <property type="protein sequence ID" value="SHH86586.1"/>
    <property type="molecule type" value="Genomic_DNA"/>
</dbReference>
<name>A0A1M5WGG0_9BACT</name>
<dbReference type="AlphaFoldDB" id="A0A1M5WGG0"/>
<gene>
    <name evidence="5" type="ORF">SAMN04488109_5678</name>
</gene>